<sequence>MRIKVYHDVNGTVRITKTIEQGSDMGKESSIFSDLKAGSVAEIEINAEVQHRAYIKESPILTEGN</sequence>
<proteinExistence type="predicted"/>
<dbReference type="RefSeq" id="WP_118329003.1">
    <property type="nucleotide sequence ID" value="NZ_CATXFZ010000004.1"/>
</dbReference>
<organism evidence="1 2">
    <name type="scientific">Anaerobutyricum hallii</name>
    <dbReference type="NCBI Taxonomy" id="39488"/>
    <lineage>
        <taxon>Bacteria</taxon>
        <taxon>Bacillati</taxon>
        <taxon>Bacillota</taxon>
        <taxon>Clostridia</taxon>
        <taxon>Lachnospirales</taxon>
        <taxon>Lachnospiraceae</taxon>
        <taxon>Anaerobutyricum</taxon>
    </lineage>
</organism>
<reference evidence="1 2" key="1">
    <citation type="submission" date="2018-08" db="EMBL/GenBank/DDBJ databases">
        <title>A genome reference for cultivated species of the human gut microbiota.</title>
        <authorList>
            <person name="Zou Y."/>
            <person name="Xue W."/>
            <person name="Luo G."/>
        </authorList>
    </citation>
    <scope>NUCLEOTIDE SEQUENCE [LARGE SCALE GENOMIC DNA]</scope>
    <source>
        <strain evidence="1 2">AM48-23BH</strain>
    </source>
</reference>
<evidence type="ECO:0000313" key="1">
    <source>
        <dbReference type="EMBL" id="RGZ86156.1"/>
    </source>
</evidence>
<evidence type="ECO:0000313" key="2">
    <source>
        <dbReference type="Proteomes" id="UP000286561"/>
    </source>
</evidence>
<dbReference type="AlphaFoldDB" id="A0A413Q1B6"/>
<gene>
    <name evidence="1" type="ORF">DW972_02110</name>
</gene>
<comment type="caution">
    <text evidence="1">The sequence shown here is derived from an EMBL/GenBank/DDBJ whole genome shotgun (WGS) entry which is preliminary data.</text>
</comment>
<dbReference type="EMBL" id="QSEP01000004">
    <property type="protein sequence ID" value="RGZ86156.1"/>
    <property type="molecule type" value="Genomic_DNA"/>
</dbReference>
<accession>A0A413Q1B6</accession>
<name>A0A413Q1B6_9FIRM</name>
<protein>
    <submittedName>
        <fullName evidence="1">Uncharacterized protein</fullName>
    </submittedName>
</protein>
<dbReference type="Proteomes" id="UP000286561">
    <property type="component" value="Unassembled WGS sequence"/>
</dbReference>